<keyword evidence="2" id="KW-0067">ATP-binding</keyword>
<dbReference type="GO" id="GO:0005524">
    <property type="term" value="F:ATP binding"/>
    <property type="evidence" value="ECO:0007669"/>
    <property type="project" value="InterPro"/>
</dbReference>
<name>A0A1Q5TJQ8_9EURO</name>
<evidence type="ECO:0000313" key="6">
    <source>
        <dbReference type="Proteomes" id="UP000186955"/>
    </source>
</evidence>
<reference evidence="5 6" key="1">
    <citation type="submission" date="2016-10" db="EMBL/GenBank/DDBJ databases">
        <title>Genome sequence of the ascomycete fungus Penicillium subrubescens.</title>
        <authorList>
            <person name="De Vries R.P."/>
            <person name="Peng M."/>
            <person name="Dilokpimol A."/>
            <person name="Hilden K."/>
            <person name="Makela M.R."/>
            <person name="Grigoriev I."/>
            <person name="Riley R."/>
            <person name="Granchi Z."/>
        </authorList>
    </citation>
    <scope>NUCLEOTIDE SEQUENCE [LARGE SCALE GENOMIC DNA]</scope>
    <source>
        <strain evidence="5 6">CBS 132785</strain>
    </source>
</reference>
<feature type="domain" description="SNF2 N-terminal" evidence="4">
    <location>
        <begin position="69"/>
        <end position="206"/>
    </location>
</feature>
<protein>
    <recommendedName>
        <fullName evidence="4">SNF2 N-terminal domain-containing protein</fullName>
    </recommendedName>
</protein>
<evidence type="ECO:0000259" key="4">
    <source>
        <dbReference type="Pfam" id="PF00176"/>
    </source>
</evidence>
<evidence type="ECO:0000313" key="5">
    <source>
        <dbReference type="EMBL" id="OKP00457.1"/>
    </source>
</evidence>
<dbReference type="AlphaFoldDB" id="A0A1Q5TJQ8"/>
<dbReference type="EMBL" id="MNBE01000647">
    <property type="protein sequence ID" value="OKP00457.1"/>
    <property type="molecule type" value="Genomic_DNA"/>
</dbReference>
<evidence type="ECO:0000256" key="1">
    <source>
        <dbReference type="ARBA" id="ARBA00022741"/>
    </source>
</evidence>
<comment type="caution">
    <text evidence="5">The sequence shown here is derived from an EMBL/GenBank/DDBJ whole genome shotgun (WGS) entry which is preliminary data.</text>
</comment>
<feature type="region of interest" description="Disordered" evidence="3">
    <location>
        <begin position="1"/>
        <end position="22"/>
    </location>
</feature>
<organism evidence="5 6">
    <name type="scientific">Penicillium subrubescens</name>
    <dbReference type="NCBI Taxonomy" id="1316194"/>
    <lineage>
        <taxon>Eukaryota</taxon>
        <taxon>Fungi</taxon>
        <taxon>Dikarya</taxon>
        <taxon>Ascomycota</taxon>
        <taxon>Pezizomycotina</taxon>
        <taxon>Eurotiomycetes</taxon>
        <taxon>Eurotiomycetidae</taxon>
        <taxon>Eurotiales</taxon>
        <taxon>Aspergillaceae</taxon>
        <taxon>Penicillium</taxon>
    </lineage>
</organism>
<keyword evidence="6" id="KW-1185">Reference proteome</keyword>
<proteinExistence type="predicted"/>
<dbReference type="OrthoDB" id="4448468at2759"/>
<feature type="compositionally biased region" description="Polar residues" evidence="3">
    <location>
        <begin position="7"/>
        <end position="22"/>
    </location>
</feature>
<keyword evidence="1" id="KW-0547">Nucleotide-binding</keyword>
<dbReference type="SUPFAM" id="SSF52540">
    <property type="entry name" value="P-loop containing nucleoside triphosphate hydrolases"/>
    <property type="match status" value="1"/>
</dbReference>
<evidence type="ECO:0000256" key="3">
    <source>
        <dbReference type="SAM" id="MobiDB-lite"/>
    </source>
</evidence>
<dbReference type="InterPro" id="IPR000330">
    <property type="entry name" value="SNF2_N"/>
</dbReference>
<dbReference type="Pfam" id="PF00176">
    <property type="entry name" value="SNF2-rel_dom"/>
    <property type="match status" value="1"/>
</dbReference>
<dbReference type="InterPro" id="IPR038718">
    <property type="entry name" value="SNF2-like_sf"/>
</dbReference>
<evidence type="ECO:0000256" key="2">
    <source>
        <dbReference type="ARBA" id="ARBA00022840"/>
    </source>
</evidence>
<dbReference type="STRING" id="1316194.A0A1Q5TJQ8"/>
<dbReference type="Gene3D" id="3.40.50.10810">
    <property type="entry name" value="Tandem AAA-ATPase domain"/>
    <property type="match status" value="1"/>
</dbReference>
<dbReference type="InterPro" id="IPR027417">
    <property type="entry name" value="P-loop_NTPase"/>
</dbReference>
<accession>A0A1Q5TJQ8</accession>
<sequence>MALFDPLSQSHPAPTQNQLASGNSLSARSLPIKEVCEYAGISMTGPDSTPVSKVHWRLESETIIFHPWQPSAIAWVMAQEGIPIRSGILVDACVLGKTLSALCLTCFATMRKAQTHGQERTQRVKYRPSIIIVLASVIMQWVDQIDHLLKQKRNVMIFWGNSEHVSDTSRKERTVKYWDARRTNLGGLDVDDPETGCTVVITSYQTWA</sequence>
<gene>
    <name evidence="5" type="ORF">PENSUB_7914</name>
</gene>
<dbReference type="Proteomes" id="UP000186955">
    <property type="component" value="Unassembled WGS sequence"/>
</dbReference>